<accession>A0A2J8PFX0</accession>
<proteinExistence type="predicted"/>
<comment type="caution">
    <text evidence="2">The sequence shown here is derived from an EMBL/GenBank/DDBJ whole genome shotgun (WGS) entry which is preliminary data.</text>
</comment>
<evidence type="ECO:0000256" key="1">
    <source>
        <dbReference type="SAM" id="SignalP"/>
    </source>
</evidence>
<evidence type="ECO:0000313" key="2">
    <source>
        <dbReference type="EMBL" id="PNI82922.1"/>
    </source>
</evidence>
<dbReference type="EMBL" id="NBAG03000215">
    <property type="protein sequence ID" value="PNI82922.1"/>
    <property type="molecule type" value="Genomic_DNA"/>
</dbReference>
<evidence type="ECO:0000313" key="3">
    <source>
        <dbReference type="Proteomes" id="UP000236370"/>
    </source>
</evidence>
<reference evidence="2 3" key="1">
    <citation type="submission" date="2017-12" db="EMBL/GenBank/DDBJ databases">
        <title>High-resolution comparative analysis of great ape genomes.</title>
        <authorList>
            <person name="Pollen A."/>
            <person name="Hastie A."/>
            <person name="Hormozdiari F."/>
            <person name="Dougherty M."/>
            <person name="Liu R."/>
            <person name="Chaisson M."/>
            <person name="Hoppe E."/>
            <person name="Hill C."/>
            <person name="Pang A."/>
            <person name="Hillier L."/>
            <person name="Baker C."/>
            <person name="Armstrong J."/>
            <person name="Shendure J."/>
            <person name="Paten B."/>
            <person name="Wilson R."/>
            <person name="Chao H."/>
            <person name="Schneider V."/>
            <person name="Ventura M."/>
            <person name="Kronenberg Z."/>
            <person name="Murali S."/>
            <person name="Gordon D."/>
            <person name="Cantsilieris S."/>
            <person name="Munson K."/>
            <person name="Nelson B."/>
            <person name="Raja A."/>
            <person name="Underwood J."/>
            <person name="Diekhans M."/>
            <person name="Fiddes I."/>
            <person name="Haussler D."/>
            <person name="Eichler E."/>
        </authorList>
    </citation>
    <scope>NUCLEOTIDE SEQUENCE [LARGE SCALE GENOMIC DNA]</scope>
    <source>
        <strain evidence="2">Yerkes chimp pedigree #C0471</strain>
    </source>
</reference>
<dbReference type="AlphaFoldDB" id="A0A2J8PFX0"/>
<feature type="signal peptide" evidence="1">
    <location>
        <begin position="1"/>
        <end position="26"/>
    </location>
</feature>
<gene>
    <name evidence="2" type="ORF">CK820_G0003569</name>
</gene>
<protein>
    <submittedName>
        <fullName evidence="2">FRAS1 isoform 3</fullName>
    </submittedName>
</protein>
<sequence>MGVLKVWLGLALALAEFAVLPHHSEGACVYQGSLLAEGG</sequence>
<organism evidence="2 3">
    <name type="scientific">Pan troglodytes</name>
    <name type="common">Chimpanzee</name>
    <dbReference type="NCBI Taxonomy" id="9598"/>
    <lineage>
        <taxon>Eukaryota</taxon>
        <taxon>Metazoa</taxon>
        <taxon>Chordata</taxon>
        <taxon>Craniata</taxon>
        <taxon>Vertebrata</taxon>
        <taxon>Euteleostomi</taxon>
        <taxon>Mammalia</taxon>
        <taxon>Eutheria</taxon>
        <taxon>Euarchontoglires</taxon>
        <taxon>Primates</taxon>
        <taxon>Haplorrhini</taxon>
        <taxon>Catarrhini</taxon>
        <taxon>Hominidae</taxon>
        <taxon>Pan</taxon>
    </lineage>
</organism>
<feature type="chain" id="PRO_5014420693" evidence="1">
    <location>
        <begin position="27"/>
        <end position="39"/>
    </location>
</feature>
<keyword evidence="1" id="KW-0732">Signal</keyword>
<dbReference type="Proteomes" id="UP000236370">
    <property type="component" value="Unassembled WGS sequence"/>
</dbReference>
<name>A0A2J8PFX0_PANTR</name>